<protein>
    <submittedName>
        <fullName evidence="1">5643_t:CDS:1</fullName>
    </submittedName>
</protein>
<sequence>MQQNEDLVRTANFNLNNVLINIDSTEGVEGSEEQGQIMYEHVQDIQGQEQAIILGTSTSMTINNNKDMVQTITQGGFYLW</sequence>
<proteinExistence type="predicted"/>
<dbReference type="OrthoDB" id="2455284at2759"/>
<evidence type="ECO:0000313" key="1">
    <source>
        <dbReference type="EMBL" id="CAG8597087.1"/>
    </source>
</evidence>
<gene>
    <name evidence="1" type="ORF">DERYTH_LOCUS7451</name>
</gene>
<dbReference type="AlphaFoldDB" id="A0A9N9CED2"/>
<reference evidence="1" key="1">
    <citation type="submission" date="2021-06" db="EMBL/GenBank/DDBJ databases">
        <authorList>
            <person name="Kallberg Y."/>
            <person name="Tangrot J."/>
            <person name="Rosling A."/>
        </authorList>
    </citation>
    <scope>NUCLEOTIDE SEQUENCE</scope>
    <source>
        <strain evidence="1">MA453B</strain>
    </source>
</reference>
<dbReference type="Proteomes" id="UP000789405">
    <property type="component" value="Unassembled WGS sequence"/>
</dbReference>
<name>A0A9N9CED2_9GLOM</name>
<organism evidence="1 2">
    <name type="scientific">Dentiscutata erythropus</name>
    <dbReference type="NCBI Taxonomy" id="1348616"/>
    <lineage>
        <taxon>Eukaryota</taxon>
        <taxon>Fungi</taxon>
        <taxon>Fungi incertae sedis</taxon>
        <taxon>Mucoromycota</taxon>
        <taxon>Glomeromycotina</taxon>
        <taxon>Glomeromycetes</taxon>
        <taxon>Diversisporales</taxon>
        <taxon>Gigasporaceae</taxon>
        <taxon>Dentiscutata</taxon>
    </lineage>
</organism>
<accession>A0A9N9CED2</accession>
<evidence type="ECO:0000313" key="2">
    <source>
        <dbReference type="Proteomes" id="UP000789405"/>
    </source>
</evidence>
<comment type="caution">
    <text evidence="1">The sequence shown here is derived from an EMBL/GenBank/DDBJ whole genome shotgun (WGS) entry which is preliminary data.</text>
</comment>
<keyword evidence="2" id="KW-1185">Reference proteome</keyword>
<dbReference type="EMBL" id="CAJVPY010003631">
    <property type="protein sequence ID" value="CAG8597087.1"/>
    <property type="molecule type" value="Genomic_DNA"/>
</dbReference>